<protein>
    <submittedName>
        <fullName evidence="1">Uncharacterized protein</fullName>
    </submittedName>
</protein>
<keyword evidence="2" id="KW-1185">Reference proteome</keyword>
<organism evidence="1 2">
    <name type="scientific">Gymnopus androsaceus JB14</name>
    <dbReference type="NCBI Taxonomy" id="1447944"/>
    <lineage>
        <taxon>Eukaryota</taxon>
        <taxon>Fungi</taxon>
        <taxon>Dikarya</taxon>
        <taxon>Basidiomycota</taxon>
        <taxon>Agaricomycotina</taxon>
        <taxon>Agaricomycetes</taxon>
        <taxon>Agaricomycetidae</taxon>
        <taxon>Agaricales</taxon>
        <taxon>Marasmiineae</taxon>
        <taxon>Omphalotaceae</taxon>
        <taxon>Gymnopus</taxon>
    </lineage>
</organism>
<reference evidence="1" key="1">
    <citation type="journal article" date="2019" name="Environ. Microbiol.">
        <title>Fungal ecological strategies reflected in gene transcription - a case study of two litter decomposers.</title>
        <authorList>
            <person name="Barbi F."/>
            <person name="Kohler A."/>
            <person name="Barry K."/>
            <person name="Baskaran P."/>
            <person name="Daum C."/>
            <person name="Fauchery L."/>
            <person name="Ihrmark K."/>
            <person name="Kuo A."/>
            <person name="LaButti K."/>
            <person name="Lipzen A."/>
            <person name="Morin E."/>
            <person name="Grigoriev I.V."/>
            <person name="Henrissat B."/>
            <person name="Lindahl B."/>
            <person name="Martin F."/>
        </authorList>
    </citation>
    <scope>NUCLEOTIDE SEQUENCE</scope>
    <source>
        <strain evidence="1">JB14</strain>
    </source>
</reference>
<gene>
    <name evidence="1" type="ORF">BT96DRAFT_14259</name>
</gene>
<dbReference type="EMBL" id="ML769383">
    <property type="protein sequence ID" value="KAE9411474.1"/>
    <property type="molecule type" value="Genomic_DNA"/>
</dbReference>
<sequence length="106" mass="11861">MMVGLVEMFCSISTPACTSADSTGSHIRPTTTLGAYTARPYIPLSLVFFNSHVEGNISPTLDQRDDCLNRNFLQALNRYNRAQCFRKKDGQSGERVAKKIENQDED</sequence>
<dbReference type="AlphaFoldDB" id="A0A6A4IVQ3"/>
<accession>A0A6A4IVQ3</accession>
<name>A0A6A4IVQ3_9AGAR</name>
<evidence type="ECO:0000313" key="1">
    <source>
        <dbReference type="EMBL" id="KAE9411474.1"/>
    </source>
</evidence>
<proteinExistence type="predicted"/>
<evidence type="ECO:0000313" key="2">
    <source>
        <dbReference type="Proteomes" id="UP000799118"/>
    </source>
</evidence>
<dbReference type="Proteomes" id="UP000799118">
    <property type="component" value="Unassembled WGS sequence"/>
</dbReference>